<dbReference type="SUPFAM" id="SSF64484">
    <property type="entry name" value="beta and beta-prime subunits of DNA dependent RNA-polymerase"/>
    <property type="match status" value="1"/>
</dbReference>
<keyword evidence="1" id="KW-0732">Signal</keyword>
<protein>
    <submittedName>
        <fullName evidence="2">RNA polymerase b-subunit</fullName>
    </submittedName>
</protein>
<evidence type="ECO:0000313" key="2">
    <source>
        <dbReference type="EMBL" id="AYC64241.1"/>
    </source>
</evidence>
<organism evidence="2">
    <name type="scientific">Pseudobryopsis hainanensis</name>
    <dbReference type="NCBI Taxonomy" id="2320808"/>
    <lineage>
        <taxon>Eukaryota</taxon>
        <taxon>Viridiplantae</taxon>
        <taxon>Chlorophyta</taxon>
        <taxon>core chlorophytes</taxon>
        <taxon>Ulvophyceae</taxon>
        <taxon>TCBD clade</taxon>
        <taxon>Bryopsidales</taxon>
        <taxon>Bryopsidineae</taxon>
        <taxon>Pseudobryopsidaceae</taxon>
        <taxon>Pseudobryopsis</taxon>
    </lineage>
</organism>
<dbReference type="AlphaFoldDB" id="A0A3S5X204"/>
<dbReference type="Gene3D" id="3.90.1100.10">
    <property type="match status" value="1"/>
</dbReference>
<reference evidence="2" key="2">
    <citation type="journal article" date="2019" name="Mol. Phylogenet. Evol.">
        <title>Reassessment of the classification of bryopsidales (chlorophyta) based on chloroplast phylogenomic analyses.</title>
        <authorList>
            <person name="Cremen M.C."/>
            <person name="Leliaert F."/>
            <person name="West J."/>
            <person name="Lam D.W."/>
            <person name="Shimada S."/>
            <person name="Lopez-Bautista J.M."/>
            <person name="Verbruggen H."/>
        </authorList>
    </citation>
    <scope>NUCLEOTIDE SEQUENCE</scope>
</reference>
<proteinExistence type="predicted"/>
<gene>
    <name evidence="2" type="primary">rpoB</name>
</gene>
<keyword evidence="2" id="KW-0150">Chloroplast</keyword>
<name>A0A3S5X204_9CHLO</name>
<evidence type="ECO:0000256" key="1">
    <source>
        <dbReference type="SAM" id="SignalP"/>
    </source>
</evidence>
<feature type="chain" id="PRO_5018725673" evidence="1">
    <location>
        <begin position="21"/>
        <end position="89"/>
    </location>
</feature>
<keyword evidence="2" id="KW-0934">Plastid</keyword>
<reference evidence="2" key="1">
    <citation type="submission" date="2018-07" db="EMBL/GenBank/DDBJ databases">
        <authorList>
            <person name="Cremen M.C."/>
            <person name="Leliaert F."/>
            <person name="West J."/>
            <person name="Lam D.W."/>
            <person name="Shimada S."/>
            <person name="Lopez-Bautista J.M."/>
            <person name="Verbruggen H."/>
        </authorList>
    </citation>
    <scope>NUCLEOTIDE SEQUENCE</scope>
</reference>
<sequence length="89" mass="10582">MLFCFYQILFFLFDFLKIQRQSFYRFLTKGLSDEFLKRNPVIEKAQGSAFVFLAQHYKLLEPSLSARRCLLTAKTYNSRLIIPVHALRL</sequence>
<dbReference type="EMBL" id="MH591091">
    <property type="protein sequence ID" value="AYC64241.1"/>
    <property type="molecule type" value="Genomic_DNA"/>
</dbReference>
<accession>A0A3S5X204</accession>
<feature type="signal peptide" evidence="1">
    <location>
        <begin position="1"/>
        <end position="20"/>
    </location>
</feature>
<geneLocation type="chloroplast" evidence="2"/>